<dbReference type="InterPro" id="IPR020930">
    <property type="entry name" value="Ribosomal_uL5_bac-type"/>
</dbReference>
<dbReference type="InterPro" id="IPR020057">
    <property type="entry name" value="Ribosomal_bL25_b-dom"/>
</dbReference>
<dbReference type="InterPro" id="IPR001021">
    <property type="entry name" value="Ribosomal_bL25_long"/>
</dbReference>
<accession>A0A934RG06</accession>
<organism evidence="9 10">
    <name type="scientific">Haloferula rosea</name>
    <dbReference type="NCBI Taxonomy" id="490093"/>
    <lineage>
        <taxon>Bacteria</taxon>
        <taxon>Pseudomonadati</taxon>
        <taxon>Verrucomicrobiota</taxon>
        <taxon>Verrucomicrobiia</taxon>
        <taxon>Verrucomicrobiales</taxon>
        <taxon>Verrucomicrobiaceae</taxon>
        <taxon>Haloferula</taxon>
    </lineage>
</organism>
<evidence type="ECO:0000256" key="4">
    <source>
        <dbReference type="ARBA" id="ARBA00023274"/>
    </source>
</evidence>
<dbReference type="InterPro" id="IPR037121">
    <property type="entry name" value="Ribosomal_bL25_C"/>
</dbReference>
<dbReference type="Gene3D" id="2.170.120.20">
    <property type="entry name" value="Ribosomal protein L25, beta domain"/>
    <property type="match status" value="1"/>
</dbReference>
<dbReference type="GO" id="GO:0008097">
    <property type="term" value="F:5S rRNA binding"/>
    <property type="evidence" value="ECO:0007669"/>
    <property type="project" value="InterPro"/>
</dbReference>
<dbReference type="InterPro" id="IPR029751">
    <property type="entry name" value="Ribosomal_L25_dom"/>
</dbReference>
<evidence type="ECO:0000259" key="8">
    <source>
        <dbReference type="Pfam" id="PF14693"/>
    </source>
</evidence>
<dbReference type="InterPro" id="IPR020056">
    <property type="entry name" value="Rbsml_bL25/Gln-tRNA_synth_N"/>
</dbReference>
<feature type="region of interest" description="Disordered" evidence="6">
    <location>
        <begin position="189"/>
        <end position="213"/>
    </location>
</feature>
<dbReference type="Gene3D" id="2.40.240.10">
    <property type="entry name" value="Ribosomal Protein L25, Chain P"/>
    <property type="match status" value="1"/>
</dbReference>
<dbReference type="NCBIfam" id="TIGR00731">
    <property type="entry name" value="bL25_bact_ctc"/>
    <property type="match status" value="1"/>
</dbReference>
<dbReference type="Pfam" id="PF01386">
    <property type="entry name" value="Ribosomal_L25p"/>
    <property type="match status" value="1"/>
</dbReference>
<feature type="domain" description="Large ribosomal subunit protein bL25 beta" evidence="8">
    <location>
        <begin position="104"/>
        <end position="185"/>
    </location>
</feature>
<protein>
    <recommendedName>
        <fullName evidence="5">Large ribosomal subunit protein bL25</fullName>
    </recommendedName>
    <alternativeName>
        <fullName evidence="5">General stress protein CTC</fullName>
    </alternativeName>
</protein>
<comment type="function">
    <text evidence="5">This is one of the proteins that binds to the 5S RNA in the ribosome where it forms part of the central protuberance.</text>
</comment>
<evidence type="ECO:0000256" key="2">
    <source>
        <dbReference type="ARBA" id="ARBA00022884"/>
    </source>
</evidence>
<evidence type="ECO:0000313" key="9">
    <source>
        <dbReference type="EMBL" id="MBK1827841.1"/>
    </source>
</evidence>
<name>A0A934RG06_9BACT</name>
<dbReference type="CDD" id="cd00495">
    <property type="entry name" value="Ribosomal_L25_TL5_CTC"/>
    <property type="match status" value="1"/>
</dbReference>
<keyword evidence="4 5" id="KW-0687">Ribonucleoprotein</keyword>
<dbReference type="PANTHER" id="PTHR33284">
    <property type="entry name" value="RIBOSOMAL PROTEIN L25/GLN-TRNA SYNTHETASE, ANTI-CODON-BINDING DOMAIN-CONTAINING PROTEIN"/>
    <property type="match status" value="1"/>
</dbReference>
<comment type="subunit">
    <text evidence="5">Part of the 50S ribosomal subunit; part of the 5S rRNA/L5/L18/L25 subcomplex. Contacts the 5S rRNA. Binds to the 5S rRNA independently of L5 and L18.</text>
</comment>
<dbReference type="SUPFAM" id="SSF50715">
    <property type="entry name" value="Ribosomal protein L25-like"/>
    <property type="match status" value="1"/>
</dbReference>
<dbReference type="InterPro" id="IPR011035">
    <property type="entry name" value="Ribosomal_bL25/Gln-tRNA_synth"/>
</dbReference>
<dbReference type="EMBL" id="JAENII010000009">
    <property type="protein sequence ID" value="MBK1827841.1"/>
    <property type="molecule type" value="Genomic_DNA"/>
</dbReference>
<evidence type="ECO:0000256" key="1">
    <source>
        <dbReference type="ARBA" id="ARBA00022730"/>
    </source>
</evidence>
<evidence type="ECO:0000313" key="10">
    <source>
        <dbReference type="Proteomes" id="UP000658278"/>
    </source>
</evidence>
<dbReference type="GO" id="GO:0022625">
    <property type="term" value="C:cytosolic large ribosomal subunit"/>
    <property type="evidence" value="ECO:0007669"/>
    <property type="project" value="TreeGrafter"/>
</dbReference>
<dbReference type="Pfam" id="PF14693">
    <property type="entry name" value="Ribosomal_TL5_C"/>
    <property type="match status" value="1"/>
</dbReference>
<dbReference type="GO" id="GO:0006412">
    <property type="term" value="P:translation"/>
    <property type="evidence" value="ECO:0007669"/>
    <property type="project" value="UniProtKB-UniRule"/>
</dbReference>
<feature type="domain" description="Large ribosomal subunit protein bL25 L25" evidence="7">
    <location>
        <begin position="7"/>
        <end position="95"/>
    </location>
</feature>
<keyword evidence="1 5" id="KW-0699">rRNA-binding</keyword>
<reference evidence="9" key="1">
    <citation type="submission" date="2021-01" db="EMBL/GenBank/DDBJ databases">
        <title>Modified the classification status of verrucomicrobia.</title>
        <authorList>
            <person name="Feng X."/>
        </authorList>
    </citation>
    <scope>NUCLEOTIDE SEQUENCE</scope>
    <source>
        <strain evidence="9">KCTC 22201</strain>
    </source>
</reference>
<dbReference type="RefSeq" id="WP_200280032.1">
    <property type="nucleotide sequence ID" value="NZ_JAENII010000009.1"/>
</dbReference>
<dbReference type="Proteomes" id="UP000658278">
    <property type="component" value="Unassembled WGS sequence"/>
</dbReference>
<sequence length="213" mass="22448">MAKKHTLKAESRARTGSGLLKQMRREGWLPSVIYGRGAENKNLKVDAKAFHEMMGESESENILVNLDVQGEGSNLAFLQDVQHDPMTGEPLHADFLAVDNKTELNASVPVHLVGEAKGVKAGGILEQMLHTLDVRCSVTSLPEILEFDVSNLDEGESLHIGDVTLPDGVVAALNDEVVIGHVGKPAAAISEEASEGAADAPAAEAAAEAPAEA</sequence>
<evidence type="ECO:0000259" key="7">
    <source>
        <dbReference type="Pfam" id="PF01386"/>
    </source>
</evidence>
<dbReference type="AlphaFoldDB" id="A0A934RG06"/>
<proteinExistence type="inferred from homology"/>
<evidence type="ECO:0000256" key="6">
    <source>
        <dbReference type="SAM" id="MobiDB-lite"/>
    </source>
</evidence>
<dbReference type="HAMAP" id="MF_01334">
    <property type="entry name" value="Ribosomal_bL25_CTC"/>
    <property type="match status" value="1"/>
</dbReference>
<keyword evidence="3 5" id="KW-0689">Ribosomal protein</keyword>
<comment type="caution">
    <text evidence="9">The sequence shown here is derived from an EMBL/GenBank/DDBJ whole genome shotgun (WGS) entry which is preliminary data.</text>
</comment>
<comment type="similarity">
    <text evidence="5">Belongs to the bacterial ribosomal protein bL25 family. CTC subfamily.</text>
</comment>
<evidence type="ECO:0000256" key="3">
    <source>
        <dbReference type="ARBA" id="ARBA00022980"/>
    </source>
</evidence>
<keyword evidence="2 5" id="KW-0694">RNA-binding</keyword>
<dbReference type="PANTHER" id="PTHR33284:SF1">
    <property type="entry name" value="RIBOSOMAL PROTEIN L25_GLN-TRNA SYNTHETASE, ANTI-CODON-BINDING DOMAIN-CONTAINING PROTEIN"/>
    <property type="match status" value="1"/>
</dbReference>
<dbReference type="GO" id="GO:0003735">
    <property type="term" value="F:structural constituent of ribosome"/>
    <property type="evidence" value="ECO:0007669"/>
    <property type="project" value="InterPro"/>
</dbReference>
<evidence type="ECO:0000256" key="5">
    <source>
        <dbReference type="HAMAP-Rule" id="MF_01334"/>
    </source>
</evidence>
<gene>
    <name evidence="5" type="primary">rplY</name>
    <name evidence="5" type="synonym">ctc</name>
    <name evidence="9" type="ORF">JIN81_12490</name>
</gene>
<keyword evidence="10" id="KW-1185">Reference proteome</keyword>